<dbReference type="EMBL" id="RDBF01000001">
    <property type="protein sequence ID" value="RLV57384.1"/>
    <property type="molecule type" value="Genomic_DNA"/>
</dbReference>
<feature type="domain" description="GH15-like" evidence="1">
    <location>
        <begin position="231"/>
        <end position="599"/>
    </location>
</feature>
<evidence type="ECO:0000313" key="3">
    <source>
        <dbReference type="EMBL" id="RLV57384.1"/>
    </source>
</evidence>
<dbReference type="InterPro" id="IPR008928">
    <property type="entry name" value="6-hairpin_glycosidase_sf"/>
</dbReference>
<gene>
    <name evidence="3" type="ORF">D9V41_01740</name>
</gene>
<dbReference type="InterPro" id="IPR012341">
    <property type="entry name" value="6hp_glycosidase-like_sf"/>
</dbReference>
<dbReference type="SUPFAM" id="SSF48208">
    <property type="entry name" value="Six-hairpin glycosidases"/>
    <property type="match status" value="1"/>
</dbReference>
<dbReference type="RefSeq" id="WP_121792792.1">
    <property type="nucleotide sequence ID" value="NZ_RDBF01000001.1"/>
</dbReference>
<dbReference type="InterPro" id="IPR045582">
    <property type="entry name" value="Trehalase-like_N"/>
</dbReference>
<name>A0A3L8PQB5_9ACTN</name>
<evidence type="ECO:0000259" key="2">
    <source>
        <dbReference type="Pfam" id="PF19291"/>
    </source>
</evidence>
<dbReference type="GO" id="GO:0005975">
    <property type="term" value="P:carbohydrate metabolic process"/>
    <property type="evidence" value="ECO:0007669"/>
    <property type="project" value="InterPro"/>
</dbReference>
<dbReference type="OrthoDB" id="3902805at2"/>
<dbReference type="Gene3D" id="1.50.10.10">
    <property type="match status" value="1"/>
</dbReference>
<dbReference type="PANTHER" id="PTHR31616:SF0">
    <property type="entry name" value="GLUCAN 1,4-ALPHA-GLUCOSIDASE"/>
    <property type="match status" value="1"/>
</dbReference>
<dbReference type="PANTHER" id="PTHR31616">
    <property type="entry name" value="TREHALASE"/>
    <property type="match status" value="1"/>
</dbReference>
<dbReference type="GO" id="GO:0004553">
    <property type="term" value="F:hydrolase activity, hydrolyzing O-glycosyl compounds"/>
    <property type="evidence" value="ECO:0007669"/>
    <property type="project" value="TreeGrafter"/>
</dbReference>
<evidence type="ECO:0000313" key="4">
    <source>
        <dbReference type="Proteomes" id="UP000282515"/>
    </source>
</evidence>
<dbReference type="Pfam" id="PF00723">
    <property type="entry name" value="Glyco_hydro_15"/>
    <property type="match status" value="1"/>
</dbReference>
<feature type="domain" description="Trehalase-like N-terminal" evidence="2">
    <location>
        <begin position="2"/>
        <end position="172"/>
    </location>
</feature>
<dbReference type="Pfam" id="PF19291">
    <property type="entry name" value="TREH_N"/>
    <property type="match status" value="1"/>
</dbReference>
<reference evidence="3 4" key="1">
    <citation type="submission" date="2018-10" db="EMBL/GenBank/DDBJ databases">
        <title>Aeromicrobium sp. 9W16Y-2 whole genome shotgun sequence.</title>
        <authorList>
            <person name="Li F."/>
        </authorList>
    </citation>
    <scope>NUCLEOTIDE SEQUENCE [LARGE SCALE GENOMIC DNA]</scope>
    <source>
        <strain evidence="3 4">9W16Y-2</strain>
    </source>
</reference>
<sequence length="607" mass="67851">MREAVVGGEEFLPIADHGLIGDLRTAALVGTDGTVSWFCPGRFDAPSAFASLLDPDAGRWTIGPVGGAVRTQQFYFPNTAILATRFLTEDGVVEVHDFMPVRRPHDDEHRQRLVRRVQAVRGSARVRTTIAARPDYGLSRPRVETTDEGVLVTGDGVRLGISATVDVRVDGDDVTSEFQLESGERALFVLEVLDEDDTPHGCEQDTSTLFDVTSKFWHDWLSTSTYRGRWRENVERSAITLKLLTHEPSGAVIAAPTASLPEEIGGVRNWDYRFVWIRDAGFTLYALLRLGFMDEAGAFVGWLSERLADEKNADHDLGPLRVMYDIDGEVPLPERELDHLGGYRDSRPVRTGNAAVEQLQLDIYGEIIDSIYLFNKYGSGISQEAWAGLTRVVAWLEDHWDDPDAGMWEIRTENRHHTTSWLMCWVAVERMVRMARQRGLPGDLVAWTRLRDEIHTRILHEGWSEEIGSFVQSAGSRAVDAGLLLMPMVKFISPVDPMFLSTLETVEKRLVSDTLVFRYDVDEAPDGVHGEEGTFSLCSFWYVEALTRAGRLTEAEVALEKMFTYANHLGLYAEQIGLTGDHLGNFPQAFTHLSLISAALNLDRALG</sequence>
<protein>
    <submittedName>
        <fullName evidence="3">Glycoside hydrolase family 15 protein</fullName>
    </submittedName>
</protein>
<keyword evidence="4" id="KW-1185">Reference proteome</keyword>
<keyword evidence="3" id="KW-0378">Hydrolase</keyword>
<proteinExistence type="predicted"/>
<dbReference type="AlphaFoldDB" id="A0A3L8PQB5"/>
<dbReference type="Proteomes" id="UP000282515">
    <property type="component" value="Unassembled WGS sequence"/>
</dbReference>
<comment type="caution">
    <text evidence="3">The sequence shown here is derived from an EMBL/GenBank/DDBJ whole genome shotgun (WGS) entry which is preliminary data.</text>
</comment>
<organism evidence="3 4">
    <name type="scientific">Aeromicrobium phragmitis</name>
    <dbReference type="NCBI Taxonomy" id="2478914"/>
    <lineage>
        <taxon>Bacteria</taxon>
        <taxon>Bacillati</taxon>
        <taxon>Actinomycetota</taxon>
        <taxon>Actinomycetes</taxon>
        <taxon>Propionibacteriales</taxon>
        <taxon>Nocardioidaceae</taxon>
        <taxon>Aeromicrobium</taxon>
    </lineage>
</organism>
<dbReference type="InterPro" id="IPR011613">
    <property type="entry name" value="GH15-like"/>
</dbReference>
<accession>A0A3L8PQB5</accession>
<evidence type="ECO:0000259" key="1">
    <source>
        <dbReference type="Pfam" id="PF00723"/>
    </source>
</evidence>